<evidence type="ECO:0000256" key="1">
    <source>
        <dbReference type="SAM" id="Phobius"/>
    </source>
</evidence>
<reference evidence="3" key="1">
    <citation type="journal article" date="2007" name="PLoS Genet.">
        <title>Being pathogenic, plastic, and sexual while living with a nearly minimal bacterial genome.</title>
        <authorList>
            <person name="Sirand-Pugnet P."/>
            <person name="Lartigue C."/>
            <person name="Marenda M."/>
            <person name="Jacob D."/>
            <person name="Barre A."/>
            <person name="Barbe V."/>
            <person name="Schenowitz C."/>
            <person name="Mangenot S."/>
            <person name="Couloux A."/>
            <person name="Segurens B."/>
            <person name="de Daruvar A."/>
            <person name="Blanchard A."/>
            <person name="Citti C."/>
        </authorList>
    </citation>
    <scope>NUCLEOTIDE SEQUENCE [LARGE SCALE GENOMIC DNA]</scope>
    <source>
        <strain evidence="3">PG2</strain>
    </source>
</reference>
<evidence type="ECO:0000313" key="3">
    <source>
        <dbReference type="Proteomes" id="UP000007065"/>
    </source>
</evidence>
<name>A5IZ91_MYCAP</name>
<sequence length="81" mass="9862">MIYVMWNNLHLFPDIMTISAHFILYTLIIYIYMIWLWKQNKLTIIKATFNNLLHKLIQTITTSLLLDMNMLLWTIARKNLY</sequence>
<dbReference type="EMBL" id="CU179680">
    <property type="protein sequence ID" value="CAL59350.1"/>
    <property type="molecule type" value="Genomic_DNA"/>
</dbReference>
<organism evidence="2 3">
    <name type="scientific">Mycoplasmopsis agalactiae (strain NCTC 10123 / CIP 59.7 / PG2)</name>
    <name type="common">Mycoplasma agalactiae</name>
    <dbReference type="NCBI Taxonomy" id="347257"/>
    <lineage>
        <taxon>Bacteria</taxon>
        <taxon>Bacillati</taxon>
        <taxon>Mycoplasmatota</taxon>
        <taxon>Mycoplasmoidales</taxon>
        <taxon>Metamycoplasmataceae</taxon>
        <taxon>Mycoplasmopsis</taxon>
    </lineage>
</organism>
<feature type="transmembrane region" description="Helical" evidence="1">
    <location>
        <begin position="15"/>
        <end position="35"/>
    </location>
</feature>
<keyword evidence="3" id="KW-1185">Reference proteome</keyword>
<keyword evidence="1" id="KW-0472">Membrane</keyword>
<dbReference type="Proteomes" id="UP000007065">
    <property type="component" value="Chromosome"/>
</dbReference>
<dbReference type="HOGENOM" id="CLU_2570086_0_0_14"/>
<evidence type="ECO:0000313" key="2">
    <source>
        <dbReference type="EMBL" id="CAL59350.1"/>
    </source>
</evidence>
<dbReference type="KEGG" id="maa:MAG6500"/>
<gene>
    <name evidence="2" type="ordered locus">MAG6500</name>
</gene>
<accession>A5IZ91</accession>
<proteinExistence type="predicted"/>
<keyword evidence="1" id="KW-0812">Transmembrane</keyword>
<dbReference type="AlphaFoldDB" id="A5IZ91"/>
<protein>
    <submittedName>
        <fullName evidence="2">Uncharacterized protein</fullName>
    </submittedName>
</protein>
<keyword evidence="1" id="KW-1133">Transmembrane helix</keyword>